<keyword evidence="7" id="KW-0812">Transmembrane</keyword>
<keyword evidence="7" id="KW-0472">Membrane</keyword>
<gene>
    <name evidence="9" type="ORF">ACFQWG_02770</name>
</gene>
<evidence type="ECO:0000256" key="4">
    <source>
        <dbReference type="ARBA" id="ARBA00022729"/>
    </source>
</evidence>
<name>A0ABW2SJT0_9ACTO</name>
<dbReference type="RefSeq" id="WP_380971886.1">
    <property type="nucleotide sequence ID" value="NZ_JBHTEF010000001.1"/>
</dbReference>
<evidence type="ECO:0000256" key="5">
    <source>
        <dbReference type="ARBA" id="ARBA00022764"/>
    </source>
</evidence>
<organism evidence="9 10">
    <name type="scientific">Schaalia naturae</name>
    <dbReference type="NCBI Taxonomy" id="635203"/>
    <lineage>
        <taxon>Bacteria</taxon>
        <taxon>Bacillati</taxon>
        <taxon>Actinomycetota</taxon>
        <taxon>Actinomycetes</taxon>
        <taxon>Actinomycetales</taxon>
        <taxon>Actinomycetaceae</taxon>
        <taxon>Schaalia</taxon>
    </lineage>
</organism>
<evidence type="ECO:0000256" key="7">
    <source>
        <dbReference type="SAM" id="Phobius"/>
    </source>
</evidence>
<keyword evidence="10" id="KW-1185">Reference proteome</keyword>
<comment type="caution">
    <text evidence="9">The sequence shown here is derived from an EMBL/GenBank/DDBJ whole genome shotgun (WGS) entry which is preliminary data.</text>
</comment>
<keyword evidence="3" id="KW-0808">Transferase</keyword>
<comment type="pathway">
    <text evidence="2">Glycan biosynthesis; alginate biosynthesis.</text>
</comment>
<sequence>MNAEKDDRSGHTKGDETVFVDSSTGLRDVAVDTRQPRWVRVLRYTPLVLMVCLAVLATTVGVWYQQTHKPVTVPQSQSGADSQSSATARVSSLPGVCAKQVSQPDQGPWDASDTFRTEAAFTSVTQGLGAWVEGKDHYLFWSDAVNANISQAVGRVHVDEAQIQAWADYITGIYHVAKENGAQFLVMIAPAKWDVYRDKLPEWVDGLEGPTSRERLMAAHPELPWIDVRGALVGERTADPDTPLYSRVNSHWTPYGASVAWARTLECLSALDKTLTDLPGPDIESVLQEEAPDEFAALGATASCPQDWTVPVYAYDPGIVSVSYLQRNVSATMQVSGGLDFADLPVTTTNPSAPDHTLLVARDSMGNALSTGMMASFRQTIQVRNGFDVDQPTALEALVDLYRPDVVILEFAERYLAQTPGSGGTGADAG</sequence>
<keyword evidence="7" id="KW-1133">Transmembrane helix</keyword>
<evidence type="ECO:0000256" key="6">
    <source>
        <dbReference type="ARBA" id="ARBA00022841"/>
    </source>
</evidence>
<keyword evidence="5" id="KW-0574">Periplasm</keyword>
<dbReference type="Proteomes" id="UP001596527">
    <property type="component" value="Unassembled WGS sequence"/>
</dbReference>
<evidence type="ECO:0000256" key="2">
    <source>
        <dbReference type="ARBA" id="ARBA00005182"/>
    </source>
</evidence>
<comment type="subcellular location">
    <subcellularLocation>
        <location evidence="1">Periplasm</location>
    </subcellularLocation>
</comment>
<dbReference type="InterPro" id="IPR031811">
    <property type="entry name" value="ALGX/ALGJ_SGNH-like"/>
</dbReference>
<feature type="domain" description="AlgX/AlgJ SGNH hydrolase-like" evidence="8">
    <location>
        <begin position="132"/>
        <end position="285"/>
    </location>
</feature>
<dbReference type="Pfam" id="PF16822">
    <property type="entry name" value="ALGX"/>
    <property type="match status" value="1"/>
</dbReference>
<proteinExistence type="predicted"/>
<evidence type="ECO:0000259" key="8">
    <source>
        <dbReference type="Pfam" id="PF16822"/>
    </source>
</evidence>
<feature type="transmembrane region" description="Helical" evidence="7">
    <location>
        <begin position="44"/>
        <end position="64"/>
    </location>
</feature>
<keyword evidence="4" id="KW-0732">Signal</keyword>
<protein>
    <recommendedName>
        <fullName evidence="8">AlgX/AlgJ SGNH hydrolase-like domain-containing protein</fullName>
    </recommendedName>
</protein>
<dbReference type="EMBL" id="JBHTEF010000001">
    <property type="protein sequence ID" value="MFC7580145.1"/>
    <property type="molecule type" value="Genomic_DNA"/>
</dbReference>
<accession>A0ABW2SJT0</accession>
<evidence type="ECO:0000256" key="3">
    <source>
        <dbReference type="ARBA" id="ARBA00022679"/>
    </source>
</evidence>
<reference evidence="10" key="1">
    <citation type="journal article" date="2019" name="Int. J. Syst. Evol. Microbiol.">
        <title>The Global Catalogue of Microorganisms (GCM) 10K type strain sequencing project: providing services to taxonomists for standard genome sequencing and annotation.</title>
        <authorList>
            <consortium name="The Broad Institute Genomics Platform"/>
            <consortium name="The Broad Institute Genome Sequencing Center for Infectious Disease"/>
            <person name="Wu L."/>
            <person name="Ma J."/>
        </authorList>
    </citation>
    <scope>NUCLEOTIDE SEQUENCE [LARGE SCALE GENOMIC DNA]</scope>
    <source>
        <strain evidence="10">CCUG 56698</strain>
    </source>
</reference>
<evidence type="ECO:0000256" key="1">
    <source>
        <dbReference type="ARBA" id="ARBA00004418"/>
    </source>
</evidence>
<keyword evidence="6" id="KW-0016">Alginate biosynthesis</keyword>
<evidence type="ECO:0000313" key="10">
    <source>
        <dbReference type="Proteomes" id="UP001596527"/>
    </source>
</evidence>
<evidence type="ECO:0000313" key="9">
    <source>
        <dbReference type="EMBL" id="MFC7580145.1"/>
    </source>
</evidence>